<gene>
    <name evidence="2" type="ORF">QWZ14_10615</name>
</gene>
<dbReference type="Proteomes" id="UP001529369">
    <property type="component" value="Unassembled WGS sequence"/>
</dbReference>
<feature type="compositionally biased region" description="Low complexity" evidence="1">
    <location>
        <begin position="236"/>
        <end position="250"/>
    </location>
</feature>
<feature type="region of interest" description="Disordered" evidence="1">
    <location>
        <begin position="226"/>
        <end position="250"/>
    </location>
</feature>
<protein>
    <submittedName>
        <fullName evidence="2">Uncharacterized protein</fullName>
    </submittedName>
</protein>
<dbReference type="RefSeq" id="WP_290316631.1">
    <property type="nucleotide sequence ID" value="NZ_JAUFPN010000113.1"/>
</dbReference>
<accession>A0ABT8A4Z1</accession>
<name>A0ABT8A4Z1_9PROT</name>
<sequence length="486" mass="49132">MPLQHAMPRQPGALIEPLPPVGEAMPDLAGLGQDWVLVSGARLGADAIDMVLLHPRCGVALLQVAPRWTLDAPARLRQRLDQARFGAIFNGHLPVVHRMVSPQVLPELPRLLAEAFAGQPPLDLPGGDAWMRVVHRALLAALAAPAAAPARAGRRRGLPVAAGLGLAGLLAGLALLTRTGGPEPRGVLPVGITAADAAGVSEAVALPGPAMPAGMVTAAAASEAAVAPEPAPPPSAAEAPPEATPLADEAAPVPPPPFVAPPVTVAAPGLAEPPPVALAALPSPLPLALALPTAPHVAGVPDVADAAAPPPPFVPPPVPPVAALPRPQAVALAPEAPVQRTPEAPVQPMPVAPVQAMSEVPRLQAPAPVAQVPAAALPGLPAAPALVAPPPAPARRAAADPAALSALLRRGEALLAIGDVSGARRFFERVAEAGHAAGARAMGRTYDPEVLASLQAWSMLPDPATAATWYRRAREMEAMAMMETPR</sequence>
<organism evidence="2 3">
    <name type="scientific">Paeniroseomonas aquatica</name>
    <dbReference type="NCBI Taxonomy" id="373043"/>
    <lineage>
        <taxon>Bacteria</taxon>
        <taxon>Pseudomonadati</taxon>
        <taxon>Pseudomonadota</taxon>
        <taxon>Alphaproteobacteria</taxon>
        <taxon>Acetobacterales</taxon>
        <taxon>Acetobacteraceae</taxon>
        <taxon>Paeniroseomonas</taxon>
    </lineage>
</organism>
<dbReference type="EMBL" id="JAUFPN010000113">
    <property type="protein sequence ID" value="MDN3564819.1"/>
    <property type="molecule type" value="Genomic_DNA"/>
</dbReference>
<proteinExistence type="predicted"/>
<keyword evidence="3" id="KW-1185">Reference proteome</keyword>
<reference evidence="3" key="1">
    <citation type="journal article" date="2019" name="Int. J. Syst. Evol. Microbiol.">
        <title>The Global Catalogue of Microorganisms (GCM) 10K type strain sequencing project: providing services to taxonomists for standard genome sequencing and annotation.</title>
        <authorList>
            <consortium name="The Broad Institute Genomics Platform"/>
            <consortium name="The Broad Institute Genome Sequencing Center for Infectious Disease"/>
            <person name="Wu L."/>
            <person name="Ma J."/>
        </authorList>
    </citation>
    <scope>NUCLEOTIDE SEQUENCE [LARGE SCALE GENOMIC DNA]</scope>
    <source>
        <strain evidence="3">CECT 7131</strain>
    </source>
</reference>
<comment type="caution">
    <text evidence="2">The sequence shown here is derived from an EMBL/GenBank/DDBJ whole genome shotgun (WGS) entry which is preliminary data.</text>
</comment>
<evidence type="ECO:0000313" key="2">
    <source>
        <dbReference type="EMBL" id="MDN3564819.1"/>
    </source>
</evidence>
<evidence type="ECO:0000256" key="1">
    <source>
        <dbReference type="SAM" id="MobiDB-lite"/>
    </source>
</evidence>
<evidence type="ECO:0000313" key="3">
    <source>
        <dbReference type="Proteomes" id="UP001529369"/>
    </source>
</evidence>